<dbReference type="GO" id="GO:0016020">
    <property type="term" value="C:membrane"/>
    <property type="evidence" value="ECO:0007669"/>
    <property type="project" value="InterPro"/>
</dbReference>
<dbReference type="RefSeq" id="WP_100162976.1">
    <property type="nucleotide sequence ID" value="NZ_PGTB01000052.1"/>
</dbReference>
<accession>A0A2M8J0C7</accession>
<keyword evidence="2" id="KW-1185">Reference proteome</keyword>
<dbReference type="SUPFAM" id="SSF52540">
    <property type="entry name" value="P-loop containing nucleoside triphosphate hydrolases"/>
    <property type="match status" value="1"/>
</dbReference>
<dbReference type="Pfam" id="PF03567">
    <property type="entry name" value="Sulfotransfer_2"/>
    <property type="match status" value="1"/>
</dbReference>
<dbReference type="Gene3D" id="3.40.50.300">
    <property type="entry name" value="P-loop containing nucleotide triphosphate hydrolases"/>
    <property type="match status" value="1"/>
</dbReference>
<evidence type="ECO:0000313" key="1">
    <source>
        <dbReference type="EMBL" id="PJE36198.1"/>
    </source>
</evidence>
<comment type="caution">
    <text evidence="1">The sequence shown here is derived from an EMBL/GenBank/DDBJ whole genome shotgun (WGS) entry which is preliminary data.</text>
</comment>
<dbReference type="InterPro" id="IPR027417">
    <property type="entry name" value="P-loop_NTPase"/>
</dbReference>
<protein>
    <recommendedName>
        <fullName evidence="3">Sulfotransferase family protein</fullName>
    </recommendedName>
</protein>
<gene>
    <name evidence="1" type="ORF">CVM52_13260</name>
</gene>
<sequence>MPIARVRNKILHFIHIPKTGGSYVTSYLRAIGQVALHSRTPVSCANTTPQHMDIATSKTLLPLGFVDHRFAVIRDPLDRILSEFRYRFTRAAQPEQSANGHKPENAVLLELDWGQTFFGTFEEWVDLVFEMYQADPTVCDNHIRPQSDFVDAETKLFRFENGIDTVLDWIDSTTGTLRRPFCIDQNESQRLQVNIPNHTRDKIIDFYRRDYRMINRLVEANPAVAALGEQRVDG</sequence>
<name>A0A2M8J0C7_9RHOB</name>
<evidence type="ECO:0000313" key="2">
    <source>
        <dbReference type="Proteomes" id="UP000231553"/>
    </source>
</evidence>
<dbReference type="AlphaFoldDB" id="A0A2M8J0C7"/>
<dbReference type="Proteomes" id="UP000231553">
    <property type="component" value="Unassembled WGS sequence"/>
</dbReference>
<organism evidence="1 2">
    <name type="scientific">Pseudooceanicola lipolyticus</name>
    <dbReference type="NCBI Taxonomy" id="2029104"/>
    <lineage>
        <taxon>Bacteria</taxon>
        <taxon>Pseudomonadati</taxon>
        <taxon>Pseudomonadota</taxon>
        <taxon>Alphaproteobacteria</taxon>
        <taxon>Rhodobacterales</taxon>
        <taxon>Paracoccaceae</taxon>
        <taxon>Pseudooceanicola</taxon>
    </lineage>
</organism>
<dbReference type="InterPro" id="IPR005331">
    <property type="entry name" value="Sulfotransferase"/>
</dbReference>
<dbReference type="OrthoDB" id="7444642at2"/>
<evidence type="ECO:0008006" key="3">
    <source>
        <dbReference type="Google" id="ProtNLM"/>
    </source>
</evidence>
<proteinExistence type="predicted"/>
<dbReference type="EMBL" id="PGTB01000052">
    <property type="protein sequence ID" value="PJE36198.1"/>
    <property type="molecule type" value="Genomic_DNA"/>
</dbReference>
<dbReference type="GO" id="GO:0008146">
    <property type="term" value="F:sulfotransferase activity"/>
    <property type="evidence" value="ECO:0007669"/>
    <property type="project" value="InterPro"/>
</dbReference>
<reference evidence="1 2" key="1">
    <citation type="journal article" date="2018" name="Int. J. Syst. Evol. Microbiol.">
        <title>Pseudooceanicola lipolyticus sp. nov., a marine alphaproteobacterium, reclassification of Oceanicola flagellatus as Pseudooceanicola flagellatus comb. nov. and emended description of the genus Pseudooceanicola.</title>
        <authorList>
            <person name="Huang M.-M."/>
            <person name="Guo L.-L."/>
            <person name="Wu Y.-H."/>
            <person name="Lai Q.-L."/>
            <person name="Shao Z.-Z."/>
            <person name="Wang C.-S."/>
            <person name="Wu M."/>
            <person name="Xu X.-W."/>
        </authorList>
    </citation>
    <scope>NUCLEOTIDE SEQUENCE [LARGE SCALE GENOMIC DNA]</scope>
    <source>
        <strain evidence="1 2">157</strain>
    </source>
</reference>